<dbReference type="InterPro" id="IPR018060">
    <property type="entry name" value="HTH_AraC"/>
</dbReference>
<sequence length="356" mass="38978">MAYHLGGPSGAGKAVSGTGSFTSLSSYLVIALEVLKASGYELGNLQRDTGVDLHALSESQQRIPIEDIGAAWRLAAAVTGDSAIGVRAAQQYFKPAHWQSLGLAILCSSTLRQALERVGKYFRVVSDAGSISVEEWDGNVVIVARMRAHPGELGYEALEFGLAALLRLFSDMFAGQLVPREVHLVRPDPAVETDFEQLFGCPVVFGAPFESMAFAMADADKALPGGCPQLAAYQDTFSEDYIRRFGQDSVSMMVKDEILRLLPGGEPSQTAIAKALHISSRNLQRRLKAENTCFRELLGEIRMKLARFYVAQSDNSYMEIAYLLGFSDQSNFARAFKQWFGLSPSRYRNQLLDKAG</sequence>
<organism evidence="5 6">
    <name type="scientific">Parahaliea mediterranea</name>
    <dbReference type="NCBI Taxonomy" id="651086"/>
    <lineage>
        <taxon>Bacteria</taxon>
        <taxon>Pseudomonadati</taxon>
        <taxon>Pseudomonadota</taxon>
        <taxon>Gammaproteobacteria</taxon>
        <taxon>Cellvibrionales</taxon>
        <taxon>Halieaceae</taxon>
        <taxon>Parahaliea</taxon>
    </lineage>
</organism>
<accession>A0A939IM11</accession>
<gene>
    <name evidence="5" type="ORF">JYP50_08095</name>
</gene>
<proteinExistence type="predicted"/>
<dbReference type="PROSITE" id="PS01124">
    <property type="entry name" value="HTH_ARAC_FAMILY_2"/>
    <property type="match status" value="1"/>
</dbReference>
<dbReference type="InterPro" id="IPR032687">
    <property type="entry name" value="AraC-type_N"/>
</dbReference>
<dbReference type="EMBL" id="JAFKCZ010000005">
    <property type="protein sequence ID" value="MBN7796548.1"/>
    <property type="molecule type" value="Genomic_DNA"/>
</dbReference>
<reference evidence="5" key="1">
    <citation type="submission" date="2021-02" db="EMBL/GenBank/DDBJ databases">
        <title>PHA producing bacteria isolated from coastal sediment in Guangdong, Shenzhen.</title>
        <authorList>
            <person name="Zheng W."/>
            <person name="Yu S."/>
            <person name="Huang Y."/>
        </authorList>
    </citation>
    <scope>NUCLEOTIDE SEQUENCE</scope>
    <source>
        <strain evidence="5">TN14-10</strain>
    </source>
</reference>
<dbReference type="PANTHER" id="PTHR47894:SF1">
    <property type="entry name" value="HTH-TYPE TRANSCRIPTIONAL REGULATOR VQSM"/>
    <property type="match status" value="1"/>
</dbReference>
<dbReference type="Pfam" id="PF12833">
    <property type="entry name" value="HTH_18"/>
    <property type="match status" value="1"/>
</dbReference>
<dbReference type="SUPFAM" id="SSF46689">
    <property type="entry name" value="Homeodomain-like"/>
    <property type="match status" value="1"/>
</dbReference>
<dbReference type="PANTHER" id="PTHR47894">
    <property type="entry name" value="HTH-TYPE TRANSCRIPTIONAL REGULATOR GADX"/>
    <property type="match status" value="1"/>
</dbReference>
<evidence type="ECO:0000256" key="1">
    <source>
        <dbReference type="ARBA" id="ARBA00023015"/>
    </source>
</evidence>
<dbReference type="Gene3D" id="1.10.10.60">
    <property type="entry name" value="Homeodomain-like"/>
    <property type="match status" value="1"/>
</dbReference>
<dbReference type="Proteomes" id="UP000664303">
    <property type="component" value="Unassembled WGS sequence"/>
</dbReference>
<dbReference type="GO" id="GO:0000976">
    <property type="term" value="F:transcription cis-regulatory region binding"/>
    <property type="evidence" value="ECO:0007669"/>
    <property type="project" value="TreeGrafter"/>
</dbReference>
<keyword evidence="3" id="KW-0804">Transcription</keyword>
<keyword evidence="2" id="KW-0238">DNA-binding</keyword>
<feature type="domain" description="HTH araC/xylS-type" evidence="4">
    <location>
        <begin position="248"/>
        <end position="350"/>
    </location>
</feature>
<dbReference type="InterPro" id="IPR020449">
    <property type="entry name" value="Tscrpt_reg_AraC-type_HTH"/>
</dbReference>
<name>A0A939IM11_9GAMM</name>
<dbReference type="Pfam" id="PF12625">
    <property type="entry name" value="Arabinose_bd"/>
    <property type="match status" value="1"/>
</dbReference>
<protein>
    <submittedName>
        <fullName evidence="5">AraC family transcriptional regulator</fullName>
    </submittedName>
</protein>
<evidence type="ECO:0000313" key="5">
    <source>
        <dbReference type="EMBL" id="MBN7796548.1"/>
    </source>
</evidence>
<dbReference type="AlphaFoldDB" id="A0A939IM11"/>
<evidence type="ECO:0000256" key="3">
    <source>
        <dbReference type="ARBA" id="ARBA00023163"/>
    </source>
</evidence>
<keyword evidence="6" id="KW-1185">Reference proteome</keyword>
<dbReference type="GO" id="GO:0003700">
    <property type="term" value="F:DNA-binding transcription factor activity"/>
    <property type="evidence" value="ECO:0007669"/>
    <property type="project" value="InterPro"/>
</dbReference>
<keyword evidence="1" id="KW-0805">Transcription regulation</keyword>
<evidence type="ECO:0000313" key="6">
    <source>
        <dbReference type="Proteomes" id="UP000664303"/>
    </source>
</evidence>
<evidence type="ECO:0000259" key="4">
    <source>
        <dbReference type="PROSITE" id="PS01124"/>
    </source>
</evidence>
<evidence type="ECO:0000256" key="2">
    <source>
        <dbReference type="ARBA" id="ARBA00023125"/>
    </source>
</evidence>
<dbReference type="InterPro" id="IPR009057">
    <property type="entry name" value="Homeodomain-like_sf"/>
</dbReference>
<comment type="caution">
    <text evidence="5">The sequence shown here is derived from an EMBL/GenBank/DDBJ whole genome shotgun (WGS) entry which is preliminary data.</text>
</comment>
<dbReference type="GO" id="GO:0005829">
    <property type="term" value="C:cytosol"/>
    <property type="evidence" value="ECO:0007669"/>
    <property type="project" value="TreeGrafter"/>
</dbReference>
<dbReference type="RefSeq" id="WP_206559991.1">
    <property type="nucleotide sequence ID" value="NZ_JAFKCZ010000005.1"/>
</dbReference>
<dbReference type="SMART" id="SM00342">
    <property type="entry name" value="HTH_ARAC"/>
    <property type="match status" value="1"/>
</dbReference>
<dbReference type="PRINTS" id="PR00032">
    <property type="entry name" value="HTHARAC"/>
</dbReference>